<feature type="region of interest" description="Disordered" evidence="1">
    <location>
        <begin position="43"/>
        <end position="66"/>
    </location>
</feature>
<evidence type="ECO:0000313" key="2">
    <source>
        <dbReference type="EMBL" id="GIJ62280.1"/>
    </source>
</evidence>
<proteinExistence type="predicted"/>
<organism evidence="2 3">
    <name type="scientific">Virgisporangium aurantiacum</name>
    <dbReference type="NCBI Taxonomy" id="175570"/>
    <lineage>
        <taxon>Bacteria</taxon>
        <taxon>Bacillati</taxon>
        <taxon>Actinomycetota</taxon>
        <taxon>Actinomycetes</taxon>
        <taxon>Micromonosporales</taxon>
        <taxon>Micromonosporaceae</taxon>
        <taxon>Virgisporangium</taxon>
    </lineage>
</organism>
<evidence type="ECO:0000313" key="3">
    <source>
        <dbReference type="Proteomes" id="UP000612585"/>
    </source>
</evidence>
<keyword evidence="3" id="KW-1185">Reference proteome</keyword>
<dbReference type="AlphaFoldDB" id="A0A8J3ZI17"/>
<name>A0A8J3ZI17_9ACTN</name>
<dbReference type="EMBL" id="BOPG01000076">
    <property type="protein sequence ID" value="GIJ62280.1"/>
    <property type="molecule type" value="Genomic_DNA"/>
</dbReference>
<comment type="caution">
    <text evidence="2">The sequence shown here is derived from an EMBL/GenBank/DDBJ whole genome shotgun (WGS) entry which is preliminary data.</text>
</comment>
<protein>
    <submittedName>
        <fullName evidence="2">Uncharacterized protein</fullName>
    </submittedName>
</protein>
<evidence type="ECO:0000256" key="1">
    <source>
        <dbReference type="SAM" id="MobiDB-lite"/>
    </source>
</evidence>
<gene>
    <name evidence="2" type="ORF">Vau01_097960</name>
</gene>
<sequence length="86" mass="8465">MKWPAPGYTTCSYDRPCAASSRVSSTGPLVRSTGIVAAAATSGVRPGSNAIPSRTGAPSAMSLSSSGVTTVGTYGSGAPPHVQLVP</sequence>
<reference evidence="2" key="1">
    <citation type="submission" date="2021-01" db="EMBL/GenBank/DDBJ databases">
        <title>Whole genome shotgun sequence of Virgisporangium aurantiacum NBRC 16421.</title>
        <authorList>
            <person name="Komaki H."/>
            <person name="Tamura T."/>
        </authorList>
    </citation>
    <scope>NUCLEOTIDE SEQUENCE</scope>
    <source>
        <strain evidence="2">NBRC 16421</strain>
    </source>
</reference>
<accession>A0A8J3ZI17</accession>
<dbReference type="Proteomes" id="UP000612585">
    <property type="component" value="Unassembled WGS sequence"/>
</dbReference>